<gene>
    <name evidence="2" type="ORF">Amon01_000601100</name>
</gene>
<dbReference type="AlphaFoldDB" id="A0A9W7DIL6"/>
<sequence length="176" mass="20301">MIFKILLRRPAILLIPRNQLLLCQRRRFTQSIWKSQSSPFSSTTPNTNQAKGKGEDEEDAASKIQERASKLIDEIEFQKHKLDEERILSPAPGIKEKVNANNQATKNEKVKEDTGAEPTDTTKKDISDNSITQNDSRNKTNTQNSYINDLKHMLQNYKVLLEFVQEWLMISQDIQK</sequence>
<feature type="region of interest" description="Disordered" evidence="1">
    <location>
        <begin position="33"/>
        <end position="65"/>
    </location>
</feature>
<feature type="compositionally biased region" description="Basic and acidic residues" evidence="1">
    <location>
        <begin position="106"/>
        <end position="127"/>
    </location>
</feature>
<name>A0A9W7DIL6_AMBMO</name>
<accession>A0A9W7DIL6</accession>
<feature type="compositionally biased region" description="Polar residues" evidence="1">
    <location>
        <begin position="128"/>
        <end position="143"/>
    </location>
</feature>
<keyword evidence="3" id="KW-1185">Reference proteome</keyword>
<proteinExistence type="predicted"/>
<dbReference type="EMBL" id="BSXU01003615">
    <property type="protein sequence ID" value="GMG40242.1"/>
    <property type="molecule type" value="Genomic_DNA"/>
</dbReference>
<comment type="caution">
    <text evidence="2">The sequence shown here is derived from an EMBL/GenBank/DDBJ whole genome shotgun (WGS) entry which is preliminary data.</text>
</comment>
<evidence type="ECO:0000313" key="2">
    <source>
        <dbReference type="EMBL" id="GMG40242.1"/>
    </source>
</evidence>
<dbReference type="Proteomes" id="UP001165063">
    <property type="component" value="Unassembled WGS sequence"/>
</dbReference>
<evidence type="ECO:0000313" key="3">
    <source>
        <dbReference type="Proteomes" id="UP001165063"/>
    </source>
</evidence>
<feature type="region of interest" description="Disordered" evidence="1">
    <location>
        <begin position="83"/>
        <end position="143"/>
    </location>
</feature>
<evidence type="ECO:0000256" key="1">
    <source>
        <dbReference type="SAM" id="MobiDB-lite"/>
    </source>
</evidence>
<feature type="compositionally biased region" description="Low complexity" evidence="1">
    <location>
        <begin position="35"/>
        <end position="49"/>
    </location>
</feature>
<protein>
    <submittedName>
        <fullName evidence="2">Unnamed protein product</fullName>
    </submittedName>
</protein>
<organism evidence="2 3">
    <name type="scientific">Ambrosiozyma monospora</name>
    <name type="common">Yeast</name>
    <name type="synonym">Endomycopsis monosporus</name>
    <dbReference type="NCBI Taxonomy" id="43982"/>
    <lineage>
        <taxon>Eukaryota</taxon>
        <taxon>Fungi</taxon>
        <taxon>Dikarya</taxon>
        <taxon>Ascomycota</taxon>
        <taxon>Saccharomycotina</taxon>
        <taxon>Pichiomycetes</taxon>
        <taxon>Pichiales</taxon>
        <taxon>Pichiaceae</taxon>
        <taxon>Ambrosiozyma</taxon>
    </lineage>
</organism>
<reference evidence="2" key="1">
    <citation type="submission" date="2023-04" db="EMBL/GenBank/DDBJ databases">
        <title>Ambrosiozyma monospora NBRC 1965.</title>
        <authorList>
            <person name="Ichikawa N."/>
            <person name="Sato H."/>
            <person name="Tonouchi N."/>
        </authorList>
    </citation>
    <scope>NUCLEOTIDE SEQUENCE</scope>
    <source>
        <strain evidence="2">NBRC 1965</strain>
    </source>
</reference>